<dbReference type="Pfam" id="PF01872">
    <property type="entry name" value="RibD_C"/>
    <property type="match status" value="1"/>
</dbReference>
<dbReference type="InterPro" id="IPR002734">
    <property type="entry name" value="RibDG_C"/>
</dbReference>
<dbReference type="InterPro" id="IPR024072">
    <property type="entry name" value="DHFR-like_dom_sf"/>
</dbReference>
<proteinExistence type="predicted"/>
<dbReference type="InterPro" id="IPR050765">
    <property type="entry name" value="Riboflavin_Biosynth_HTPR"/>
</dbReference>
<dbReference type="GO" id="GO:0004146">
    <property type="term" value="F:dihydrofolate reductase activity"/>
    <property type="evidence" value="ECO:0007669"/>
    <property type="project" value="UniProtKB-EC"/>
</dbReference>
<dbReference type="GO" id="GO:0008703">
    <property type="term" value="F:5-amino-6-(5-phosphoribosylamino)uracil reductase activity"/>
    <property type="evidence" value="ECO:0007669"/>
    <property type="project" value="InterPro"/>
</dbReference>
<dbReference type="GO" id="GO:0009231">
    <property type="term" value="P:riboflavin biosynthetic process"/>
    <property type="evidence" value="ECO:0007669"/>
    <property type="project" value="InterPro"/>
</dbReference>
<organism evidence="2">
    <name type="scientific">uncultured Phycisphaerae bacterium</name>
    <dbReference type="NCBI Taxonomy" id="904963"/>
    <lineage>
        <taxon>Bacteria</taxon>
        <taxon>Pseudomonadati</taxon>
        <taxon>Planctomycetota</taxon>
        <taxon>Phycisphaerae</taxon>
        <taxon>environmental samples</taxon>
    </lineage>
</organism>
<dbReference type="PANTHER" id="PTHR38011:SF12">
    <property type="entry name" value="BIFUNCTIONAL DEAMINASE-REDUCTASE DOMAIN PROTEIN"/>
    <property type="match status" value="1"/>
</dbReference>
<accession>A0A6J4PN77</accession>
<dbReference type="AlphaFoldDB" id="A0A6J4PN77"/>
<sequence>MGKVATGLSMSLDGFIAGPGDGPESPLGEGGERLFAWYSGGDTEYGLPGTELVFHVSQQSAEVFREAHAGMGAFVTGRRTFDITSGWGGNPPLGVPTFVVTHTVPEEWAYEGSPFRFVTDGVEDAVEKARAAAGDKDVAVGAASIAQQCIRAGILDEIHVDLVPVLLGDGVRLFE</sequence>
<dbReference type="PANTHER" id="PTHR38011">
    <property type="entry name" value="DIHYDROFOLATE REDUCTASE FAMILY PROTEIN (AFU_ORTHOLOGUE AFUA_8G06820)"/>
    <property type="match status" value="1"/>
</dbReference>
<dbReference type="Gene3D" id="3.40.430.10">
    <property type="entry name" value="Dihydrofolate Reductase, subunit A"/>
    <property type="match status" value="1"/>
</dbReference>
<dbReference type="EMBL" id="CADCUQ010000574">
    <property type="protein sequence ID" value="CAA9415358.1"/>
    <property type="molecule type" value="Genomic_DNA"/>
</dbReference>
<name>A0A6J4PN77_9BACT</name>
<evidence type="ECO:0000259" key="1">
    <source>
        <dbReference type="Pfam" id="PF01872"/>
    </source>
</evidence>
<evidence type="ECO:0000313" key="2">
    <source>
        <dbReference type="EMBL" id="CAA9415358.1"/>
    </source>
</evidence>
<dbReference type="SUPFAM" id="SSF53597">
    <property type="entry name" value="Dihydrofolate reductase-like"/>
    <property type="match status" value="1"/>
</dbReference>
<reference evidence="2" key="1">
    <citation type="submission" date="2020-02" db="EMBL/GenBank/DDBJ databases">
        <authorList>
            <person name="Meier V. D."/>
        </authorList>
    </citation>
    <scope>NUCLEOTIDE SEQUENCE</scope>
    <source>
        <strain evidence="2">AVDCRST_MAG64</strain>
    </source>
</reference>
<gene>
    <name evidence="2" type="ORF">AVDCRST_MAG64-2563</name>
</gene>
<dbReference type="EC" id="1.5.1.3" evidence="2"/>
<keyword evidence="2" id="KW-0560">Oxidoreductase</keyword>
<feature type="domain" description="Bacterial bifunctional deaminase-reductase C-terminal" evidence="1">
    <location>
        <begin position="7"/>
        <end position="175"/>
    </location>
</feature>
<protein>
    <submittedName>
        <fullName evidence="2">Dihydrofolate reductase</fullName>
        <ecNumber evidence="2">1.5.1.3</ecNumber>
    </submittedName>
</protein>
<feature type="non-terminal residue" evidence="2">
    <location>
        <position position="175"/>
    </location>
</feature>